<dbReference type="EMBL" id="LVYD01000001">
    <property type="protein sequence ID" value="OQP67403.1"/>
    <property type="molecule type" value="Genomic_DNA"/>
</dbReference>
<accession>A0A1V9G9V2</accession>
<dbReference type="PROSITE" id="PS51257">
    <property type="entry name" value="PROKAR_LIPOPROTEIN"/>
    <property type="match status" value="1"/>
</dbReference>
<reference evidence="1 2" key="1">
    <citation type="submission" date="2016-03" db="EMBL/GenBank/DDBJ databases">
        <title>Niastella vici sp. nov., isolated from farmland soil.</title>
        <authorList>
            <person name="Chen L."/>
            <person name="Wang D."/>
            <person name="Yang S."/>
            <person name="Wang G."/>
        </authorList>
    </citation>
    <scope>NUCLEOTIDE SEQUENCE [LARGE SCALE GENOMIC DNA]</scope>
    <source>
        <strain evidence="1 2">DJ57</strain>
    </source>
</reference>
<organism evidence="1 2">
    <name type="scientific">Niastella vici</name>
    <dbReference type="NCBI Taxonomy" id="1703345"/>
    <lineage>
        <taxon>Bacteria</taxon>
        <taxon>Pseudomonadati</taxon>
        <taxon>Bacteroidota</taxon>
        <taxon>Chitinophagia</taxon>
        <taxon>Chitinophagales</taxon>
        <taxon>Chitinophagaceae</taxon>
        <taxon>Niastella</taxon>
    </lineage>
</organism>
<dbReference type="AlphaFoldDB" id="A0A1V9G9V2"/>
<keyword evidence="2" id="KW-1185">Reference proteome</keyword>
<dbReference type="Proteomes" id="UP000192796">
    <property type="component" value="Unassembled WGS sequence"/>
</dbReference>
<comment type="caution">
    <text evidence="1">The sequence shown here is derived from an EMBL/GenBank/DDBJ whole genome shotgun (WGS) entry which is preliminary data.</text>
</comment>
<gene>
    <name evidence="1" type="ORF">A3860_03370</name>
</gene>
<name>A0A1V9G9V2_9BACT</name>
<evidence type="ECO:0000313" key="1">
    <source>
        <dbReference type="EMBL" id="OQP67403.1"/>
    </source>
</evidence>
<protein>
    <submittedName>
        <fullName evidence="1">Uncharacterized protein</fullName>
    </submittedName>
</protein>
<evidence type="ECO:0000313" key="2">
    <source>
        <dbReference type="Proteomes" id="UP000192796"/>
    </source>
</evidence>
<sequence length="184" mass="21187">MKNLRFFKMKRTDFAIRTNLFICLGAFIVLIGCKSQDAPAEGLSGNVGDSTRKAQDRLDSLRKTHYLNNDLSIIFLDATSWIMKTQMDLTRAEMAGNKKEMVDSLVINSTKGDTLYLVLRRMYEAGAVYAESYTEKDQYRAMREPDSSKLWLQKYFKESTPKEALKTLDKFQNDVTVINKIVRK</sequence>
<proteinExistence type="predicted"/>